<evidence type="ECO:0000256" key="1">
    <source>
        <dbReference type="SAM" id="Phobius"/>
    </source>
</evidence>
<feature type="transmembrane region" description="Helical" evidence="1">
    <location>
        <begin position="12"/>
        <end position="33"/>
    </location>
</feature>
<name>A0A8J8T2Y9_HALGN</name>
<feature type="transmembrane region" description="Helical" evidence="1">
    <location>
        <begin position="344"/>
        <end position="366"/>
    </location>
</feature>
<accession>A0A8J8T2Y9</accession>
<protein>
    <recommendedName>
        <fullName evidence="4">Transmembrane protein</fullName>
    </recommendedName>
</protein>
<feature type="transmembrane region" description="Helical" evidence="1">
    <location>
        <begin position="65"/>
        <end position="83"/>
    </location>
</feature>
<gene>
    <name evidence="2" type="ORF">FGO68_gene2118</name>
</gene>
<reference evidence="2" key="1">
    <citation type="submission" date="2019-06" db="EMBL/GenBank/DDBJ databases">
        <authorList>
            <person name="Zheng W."/>
        </authorList>
    </citation>
    <scope>NUCLEOTIDE SEQUENCE</scope>
    <source>
        <strain evidence="2">QDHG01</strain>
    </source>
</reference>
<keyword evidence="3" id="KW-1185">Reference proteome</keyword>
<dbReference type="EMBL" id="RRYP01007636">
    <property type="protein sequence ID" value="TNV80342.1"/>
    <property type="molecule type" value="Genomic_DNA"/>
</dbReference>
<feature type="transmembrane region" description="Helical" evidence="1">
    <location>
        <begin position="506"/>
        <end position="527"/>
    </location>
</feature>
<evidence type="ECO:0008006" key="4">
    <source>
        <dbReference type="Google" id="ProtNLM"/>
    </source>
</evidence>
<feature type="transmembrane region" description="Helical" evidence="1">
    <location>
        <begin position="103"/>
        <end position="121"/>
    </location>
</feature>
<dbReference type="AlphaFoldDB" id="A0A8J8T2Y9"/>
<feature type="transmembrane region" description="Helical" evidence="1">
    <location>
        <begin position="225"/>
        <end position="251"/>
    </location>
</feature>
<evidence type="ECO:0000313" key="2">
    <source>
        <dbReference type="EMBL" id="TNV80342.1"/>
    </source>
</evidence>
<keyword evidence="1" id="KW-1133">Transmembrane helix</keyword>
<keyword evidence="1" id="KW-0472">Membrane</keyword>
<keyword evidence="1" id="KW-0812">Transmembrane</keyword>
<sequence>MRLRDPLAGVKLIGRMRNLNLAYLIMILWQVPIGDLIENVPLLMIALGHALSLLYQLLEWRFKEFPFLPNPPYLFGISCWYFFNRDNNNRLPTYQLLSFEQSSFLSLLPSSVGFLLVFNIQKAAAIFQNKEQIEDYIIDGHQFIEILVEWVTQFFMSFGFFEESYFSLFQVLFHFFFSLFAIRSSSPMFKKVYTPKTLLLVIVIQSGFIITLVIFAKQWEDNYKYWLWLITDALICACQLARTLMALIFLLRSNQCKVQATNRANGDLEYPDSQQIRMENISLSLENSEQLESGQILQSQISTFNPSKQKILELSLDLYTMTYLKSHKEYQIFDYSKDLSYQNYFASCLCIFIFQISLIICVIQEIRKRRFHDAFEFSEEFFYVRFICLIILHVNVVKDIKQSMNMLRYFDDHRSKFIFRGGYLVSWMKLISSLSTEIACVMLLIDQTTIQECIINFFALGGIAQIDDICAILQKSKLKEIFQDNERLPKIEQKSKTKILTAPLQLIFKLIYTSVYFYFFPVVAFIYV</sequence>
<comment type="caution">
    <text evidence="2">The sequence shown here is derived from an EMBL/GenBank/DDBJ whole genome shotgun (WGS) entry which is preliminary data.</text>
</comment>
<dbReference type="Proteomes" id="UP000785679">
    <property type="component" value="Unassembled WGS sequence"/>
</dbReference>
<dbReference type="OrthoDB" id="325731at2759"/>
<feature type="transmembrane region" description="Helical" evidence="1">
    <location>
        <begin position="167"/>
        <end position="186"/>
    </location>
</feature>
<proteinExistence type="predicted"/>
<organism evidence="2 3">
    <name type="scientific">Halteria grandinella</name>
    <dbReference type="NCBI Taxonomy" id="5974"/>
    <lineage>
        <taxon>Eukaryota</taxon>
        <taxon>Sar</taxon>
        <taxon>Alveolata</taxon>
        <taxon>Ciliophora</taxon>
        <taxon>Intramacronucleata</taxon>
        <taxon>Spirotrichea</taxon>
        <taxon>Stichotrichia</taxon>
        <taxon>Sporadotrichida</taxon>
        <taxon>Halteriidae</taxon>
        <taxon>Halteria</taxon>
    </lineage>
</organism>
<evidence type="ECO:0000313" key="3">
    <source>
        <dbReference type="Proteomes" id="UP000785679"/>
    </source>
</evidence>
<feature type="transmembrane region" description="Helical" evidence="1">
    <location>
        <begin position="381"/>
        <end position="398"/>
    </location>
</feature>
<feature type="transmembrane region" description="Helical" evidence="1">
    <location>
        <begin position="198"/>
        <end position="219"/>
    </location>
</feature>